<dbReference type="Gene3D" id="2.30.30.940">
    <property type="match status" value="1"/>
</dbReference>
<organism evidence="2 3">
    <name type="scientific">Candidatus Uhrbacteria bacterium CG_4_10_14_0_8_um_filter_58_22</name>
    <dbReference type="NCBI Taxonomy" id="1975029"/>
    <lineage>
        <taxon>Bacteria</taxon>
        <taxon>Candidatus Uhriibacteriota</taxon>
    </lineage>
</organism>
<feature type="domain" description="DNA helicase Pif1-like DEAD-box helicase" evidence="1">
    <location>
        <begin position="10"/>
        <end position="211"/>
    </location>
</feature>
<evidence type="ECO:0000313" key="3">
    <source>
        <dbReference type="Proteomes" id="UP000230973"/>
    </source>
</evidence>
<sequence>MGKKTVIKINKEFRTALQLINETDRNIFLTGRAGTGKSTLLTYFRQKTRKRHVVLAPTGVAALNVHGQTIHSFFGFHPEIKKSLVRKAHPDSLDLFKKLETIIIDEISMVRADLLDCVDRALRLNRDRPDLPFGGVQMVLIGDLFQLPPVVTRDELDMFRTSYPSPYFFSADVMRQFPVETFELKKVYRQKDRDFVELLNRVRNARVTEDDVRLWNERHDPDFDPRNEDDYMVHLTTTNKMAQRRNDLELSQLESKEWRFKATSFGDIGGRRMPSEATVTVKDGARIMFTTNDPLKRWVNGSLGTIRRVRQDDEAGQPVLEVELENGDEVEVERHTWEVFEYRSGQGGSLEEEVVGSYTQYPITLAWAVTIHKSQGKTFERVLVDVGHGAFAHGQMYVALSRCMTLKGIVLLRKFRPTDVILDRAVTDFMGPQS</sequence>
<gene>
    <name evidence="2" type="ORF">COY93_02215</name>
</gene>
<dbReference type="Gene3D" id="3.40.50.300">
    <property type="entry name" value="P-loop containing nucleotide triphosphate hydrolases"/>
    <property type="match status" value="2"/>
</dbReference>
<dbReference type="EMBL" id="PFLC01000027">
    <property type="protein sequence ID" value="PIY62789.1"/>
    <property type="molecule type" value="Genomic_DNA"/>
</dbReference>
<accession>A0A2M7QA33</accession>
<dbReference type="PANTHER" id="PTHR47642">
    <property type="entry name" value="ATP-DEPENDENT DNA HELICASE"/>
    <property type="match status" value="1"/>
</dbReference>
<dbReference type="Pfam" id="PF05970">
    <property type="entry name" value="PIF1"/>
    <property type="match status" value="1"/>
</dbReference>
<dbReference type="InterPro" id="IPR027417">
    <property type="entry name" value="P-loop_NTPase"/>
</dbReference>
<dbReference type="AlphaFoldDB" id="A0A2M7QA33"/>
<proteinExistence type="predicted"/>
<evidence type="ECO:0000313" key="2">
    <source>
        <dbReference type="EMBL" id="PIY62789.1"/>
    </source>
</evidence>
<dbReference type="PANTHER" id="PTHR47642:SF6">
    <property type="entry name" value="ATP-DEPENDENT DNA HELICASE"/>
    <property type="match status" value="1"/>
</dbReference>
<dbReference type="CDD" id="cd18809">
    <property type="entry name" value="SF1_C_RecD"/>
    <property type="match status" value="1"/>
</dbReference>
<dbReference type="InterPro" id="IPR010285">
    <property type="entry name" value="DNA_helicase_pif1-like_DEAD"/>
</dbReference>
<evidence type="ECO:0000259" key="1">
    <source>
        <dbReference type="Pfam" id="PF05970"/>
    </source>
</evidence>
<name>A0A2M7QA33_9BACT</name>
<comment type="caution">
    <text evidence="2">The sequence shown here is derived from an EMBL/GenBank/DDBJ whole genome shotgun (WGS) entry which is preliminary data.</text>
</comment>
<dbReference type="FunFam" id="3.40.50.300:FF:001498">
    <property type="entry name" value="ATP-dependent DNA helicase"/>
    <property type="match status" value="1"/>
</dbReference>
<dbReference type="GO" id="GO:0006281">
    <property type="term" value="P:DNA repair"/>
    <property type="evidence" value="ECO:0007669"/>
    <property type="project" value="InterPro"/>
</dbReference>
<reference evidence="3" key="1">
    <citation type="submission" date="2017-09" db="EMBL/GenBank/DDBJ databases">
        <title>Depth-based differentiation of microbial function through sediment-hosted aquifers and enrichment of novel symbionts in the deep terrestrial subsurface.</title>
        <authorList>
            <person name="Probst A.J."/>
            <person name="Ladd B."/>
            <person name="Jarett J.K."/>
            <person name="Geller-Mcgrath D.E."/>
            <person name="Sieber C.M.K."/>
            <person name="Emerson J.B."/>
            <person name="Anantharaman K."/>
            <person name="Thomas B.C."/>
            <person name="Malmstrom R."/>
            <person name="Stieglmeier M."/>
            <person name="Klingl A."/>
            <person name="Woyke T."/>
            <person name="Ryan C.M."/>
            <person name="Banfield J.F."/>
        </authorList>
    </citation>
    <scope>NUCLEOTIDE SEQUENCE [LARGE SCALE GENOMIC DNA]</scope>
</reference>
<dbReference type="SUPFAM" id="SSF52540">
    <property type="entry name" value="P-loop containing nucleoside triphosphate hydrolases"/>
    <property type="match status" value="2"/>
</dbReference>
<dbReference type="GO" id="GO:0000723">
    <property type="term" value="P:telomere maintenance"/>
    <property type="evidence" value="ECO:0007669"/>
    <property type="project" value="InterPro"/>
</dbReference>
<dbReference type="InterPro" id="IPR051055">
    <property type="entry name" value="PIF1_helicase"/>
</dbReference>
<protein>
    <submittedName>
        <fullName evidence="2">AAA family ATPase</fullName>
    </submittedName>
</protein>
<dbReference type="GO" id="GO:0003678">
    <property type="term" value="F:DNA helicase activity"/>
    <property type="evidence" value="ECO:0007669"/>
    <property type="project" value="InterPro"/>
</dbReference>
<dbReference type="Proteomes" id="UP000230973">
    <property type="component" value="Unassembled WGS sequence"/>
</dbReference>